<dbReference type="InterPro" id="IPR022035">
    <property type="entry name" value="PCIF1_WW"/>
</dbReference>
<dbReference type="AlphaFoldDB" id="A0AAE0BXF8"/>
<dbReference type="Proteomes" id="UP001190700">
    <property type="component" value="Unassembled WGS sequence"/>
</dbReference>
<name>A0AAE0BXF8_9CHLO</name>
<dbReference type="EMBL" id="LGRX02031699">
    <property type="protein sequence ID" value="KAK3244573.1"/>
    <property type="molecule type" value="Genomic_DNA"/>
</dbReference>
<proteinExistence type="predicted"/>
<feature type="domain" description="PCIF1 WW" evidence="1">
    <location>
        <begin position="14"/>
        <end position="94"/>
    </location>
</feature>
<accession>A0AAE0BXF8</accession>
<dbReference type="Pfam" id="PF12237">
    <property type="entry name" value="PCIF1_WW"/>
    <property type="match status" value="1"/>
</dbReference>
<comment type="caution">
    <text evidence="2">The sequence shown here is derived from an EMBL/GenBank/DDBJ whole genome shotgun (WGS) entry which is preliminary data.</text>
</comment>
<reference evidence="2 3" key="1">
    <citation type="journal article" date="2015" name="Genome Biol. Evol.">
        <title>Comparative Genomics of a Bacterivorous Green Alga Reveals Evolutionary Causalities and Consequences of Phago-Mixotrophic Mode of Nutrition.</title>
        <authorList>
            <person name="Burns J.A."/>
            <person name="Paasch A."/>
            <person name="Narechania A."/>
            <person name="Kim E."/>
        </authorList>
    </citation>
    <scope>NUCLEOTIDE SEQUENCE [LARGE SCALE GENOMIC DNA]</scope>
    <source>
        <strain evidence="2 3">PLY_AMNH</strain>
    </source>
</reference>
<gene>
    <name evidence="2" type="ORF">CYMTET_45816</name>
</gene>
<evidence type="ECO:0000313" key="2">
    <source>
        <dbReference type="EMBL" id="KAK3244573.1"/>
    </source>
</evidence>
<evidence type="ECO:0000313" key="3">
    <source>
        <dbReference type="Proteomes" id="UP001190700"/>
    </source>
</evidence>
<keyword evidence="3" id="KW-1185">Reference proteome</keyword>
<sequence length="149" mass="17220">MKHRKKKPTKPLDLSPEMMEAVHEAMGARTEVFASPINVHKNTKPYYSQYLRDSVFGAMSSAWEAQWEKLGAYQFKPEYTAEDLYRALKKAINATKTAEPVLGRHPEDVQKTSSARLLMSTIFWFPEDVQKIFREDIQKLSSGRLLHVF</sequence>
<protein>
    <recommendedName>
        <fullName evidence="1">PCIF1 WW domain-containing protein</fullName>
    </recommendedName>
</protein>
<organism evidence="2 3">
    <name type="scientific">Cymbomonas tetramitiformis</name>
    <dbReference type="NCBI Taxonomy" id="36881"/>
    <lineage>
        <taxon>Eukaryota</taxon>
        <taxon>Viridiplantae</taxon>
        <taxon>Chlorophyta</taxon>
        <taxon>Pyramimonadophyceae</taxon>
        <taxon>Pyramimonadales</taxon>
        <taxon>Pyramimonadaceae</taxon>
        <taxon>Cymbomonas</taxon>
    </lineage>
</organism>
<evidence type="ECO:0000259" key="1">
    <source>
        <dbReference type="Pfam" id="PF12237"/>
    </source>
</evidence>